<accession>A0ABD1DV77</accession>
<name>A0ABD1DV77_CULPP</name>
<proteinExistence type="predicted"/>
<dbReference type="AlphaFoldDB" id="A0ABD1DV77"/>
<evidence type="ECO:0000313" key="1">
    <source>
        <dbReference type="EMBL" id="KAL1403070.1"/>
    </source>
</evidence>
<protein>
    <submittedName>
        <fullName evidence="1">Uncharacterized protein</fullName>
    </submittedName>
</protein>
<keyword evidence="2" id="KW-1185">Reference proteome</keyword>
<organism evidence="1 2">
    <name type="scientific">Culex pipiens pipiens</name>
    <name type="common">Northern house mosquito</name>
    <dbReference type="NCBI Taxonomy" id="38569"/>
    <lineage>
        <taxon>Eukaryota</taxon>
        <taxon>Metazoa</taxon>
        <taxon>Ecdysozoa</taxon>
        <taxon>Arthropoda</taxon>
        <taxon>Hexapoda</taxon>
        <taxon>Insecta</taxon>
        <taxon>Pterygota</taxon>
        <taxon>Neoptera</taxon>
        <taxon>Endopterygota</taxon>
        <taxon>Diptera</taxon>
        <taxon>Nematocera</taxon>
        <taxon>Culicoidea</taxon>
        <taxon>Culicidae</taxon>
        <taxon>Culicinae</taxon>
        <taxon>Culicini</taxon>
        <taxon>Culex</taxon>
        <taxon>Culex</taxon>
    </lineage>
</organism>
<dbReference type="InterPro" id="IPR032675">
    <property type="entry name" value="LRR_dom_sf"/>
</dbReference>
<reference evidence="1 2" key="1">
    <citation type="submission" date="2024-05" db="EMBL/GenBank/DDBJ databases">
        <title>Culex pipiens pipiens assembly and annotation.</title>
        <authorList>
            <person name="Alout H."/>
            <person name="Durand T."/>
        </authorList>
    </citation>
    <scope>NUCLEOTIDE SEQUENCE [LARGE SCALE GENOMIC DNA]</scope>
    <source>
        <strain evidence="1">HA-2024</strain>
        <tissue evidence="1">Whole body</tissue>
    </source>
</reference>
<comment type="caution">
    <text evidence="1">The sequence shown here is derived from an EMBL/GenBank/DDBJ whole genome shotgun (WGS) entry which is preliminary data.</text>
</comment>
<dbReference type="EMBL" id="JBEHCU010002117">
    <property type="protein sequence ID" value="KAL1403070.1"/>
    <property type="molecule type" value="Genomic_DNA"/>
</dbReference>
<gene>
    <name evidence="1" type="ORF">pipiens_001803</name>
</gene>
<evidence type="ECO:0000313" key="2">
    <source>
        <dbReference type="Proteomes" id="UP001562425"/>
    </source>
</evidence>
<dbReference type="Proteomes" id="UP001562425">
    <property type="component" value="Unassembled WGS sequence"/>
</dbReference>
<sequence length="109" mass="12527">MPKEVLKILFRLCPQLEVLDLQQMAHVDNEVVELACQKMRKLKRLTLDGCPLTDVPAIEQYRSQLEYLRVENCGEHSVSVKQKTKIVVTFATADLDLDRAVHRTIKLLP</sequence>
<dbReference type="Gene3D" id="3.80.10.10">
    <property type="entry name" value="Ribonuclease Inhibitor"/>
    <property type="match status" value="1"/>
</dbReference>
<dbReference type="SUPFAM" id="SSF52047">
    <property type="entry name" value="RNI-like"/>
    <property type="match status" value="1"/>
</dbReference>